<keyword evidence="7" id="KW-0830">Ubiquinone</keyword>
<keyword evidence="4" id="KW-1133">Transmembrane helix</keyword>
<name>A0A0N0NIN6_9EURO</name>
<comment type="caution">
    <text evidence="7">The sequence shown here is derived from an EMBL/GenBank/DDBJ whole genome shotgun (WGS) entry which is preliminary data.</text>
</comment>
<evidence type="ECO:0000313" key="7">
    <source>
        <dbReference type="EMBL" id="KPI35659.1"/>
    </source>
</evidence>
<evidence type="ECO:0000256" key="6">
    <source>
        <dbReference type="ARBA" id="ARBA00023136"/>
    </source>
</evidence>
<dbReference type="GO" id="GO:0045271">
    <property type="term" value="C:respiratory chain complex I"/>
    <property type="evidence" value="ECO:0007669"/>
    <property type="project" value="InterPro"/>
</dbReference>
<dbReference type="EMBL" id="LFJN01000038">
    <property type="protein sequence ID" value="KPI35659.1"/>
    <property type="molecule type" value="Genomic_DNA"/>
</dbReference>
<dbReference type="GeneID" id="28736846"/>
<dbReference type="PANTHER" id="PTHR21382">
    <property type="entry name" value="NADH-UBIQUINONE OXIDOREDUCTASE SUBUNIT"/>
    <property type="match status" value="1"/>
</dbReference>
<organism evidence="7 8">
    <name type="scientific">Cyphellophora attinorum</name>
    <dbReference type="NCBI Taxonomy" id="1664694"/>
    <lineage>
        <taxon>Eukaryota</taxon>
        <taxon>Fungi</taxon>
        <taxon>Dikarya</taxon>
        <taxon>Ascomycota</taxon>
        <taxon>Pezizomycotina</taxon>
        <taxon>Eurotiomycetes</taxon>
        <taxon>Chaetothyriomycetidae</taxon>
        <taxon>Chaetothyriales</taxon>
        <taxon>Cyphellophoraceae</taxon>
        <taxon>Cyphellophora</taxon>
    </lineage>
</organism>
<dbReference type="VEuPathDB" id="FungiDB:AB675_4802"/>
<dbReference type="InterPro" id="IPR039205">
    <property type="entry name" value="NDUFA11"/>
</dbReference>
<evidence type="ECO:0000313" key="8">
    <source>
        <dbReference type="Proteomes" id="UP000038010"/>
    </source>
</evidence>
<evidence type="ECO:0000256" key="4">
    <source>
        <dbReference type="ARBA" id="ARBA00022989"/>
    </source>
</evidence>
<dbReference type="Proteomes" id="UP000038010">
    <property type="component" value="Unassembled WGS sequence"/>
</dbReference>
<accession>A0A0N0NIN6</accession>
<evidence type="ECO:0000256" key="5">
    <source>
        <dbReference type="ARBA" id="ARBA00023128"/>
    </source>
</evidence>
<dbReference type="GO" id="GO:0006120">
    <property type="term" value="P:mitochondrial electron transport, NADH to ubiquinone"/>
    <property type="evidence" value="ECO:0007669"/>
    <property type="project" value="InterPro"/>
</dbReference>
<keyword evidence="3" id="KW-0999">Mitochondrion inner membrane</keyword>
<dbReference type="PANTHER" id="PTHR21382:SF1">
    <property type="entry name" value="NADH DEHYDROGENASE [UBIQUINONE] 1 ALPHA SUBCOMPLEX SUBUNIT 11"/>
    <property type="match status" value="1"/>
</dbReference>
<reference evidence="7 8" key="1">
    <citation type="submission" date="2015-06" db="EMBL/GenBank/DDBJ databases">
        <title>Draft genome of the ant-associated black yeast Phialophora attae CBS 131958.</title>
        <authorList>
            <person name="Moreno L.F."/>
            <person name="Stielow B.J."/>
            <person name="de Hoog S."/>
            <person name="Vicente V.A."/>
            <person name="Weiss V.A."/>
            <person name="de Vries M."/>
            <person name="Cruz L.M."/>
            <person name="Souza E.M."/>
        </authorList>
    </citation>
    <scope>NUCLEOTIDE SEQUENCE [LARGE SCALE GENOMIC DNA]</scope>
    <source>
        <strain evidence="7 8">CBS 131958</strain>
    </source>
</reference>
<dbReference type="GO" id="GO:0005743">
    <property type="term" value="C:mitochondrial inner membrane"/>
    <property type="evidence" value="ECO:0007669"/>
    <property type="project" value="UniProtKB-SubCell"/>
</dbReference>
<evidence type="ECO:0000256" key="3">
    <source>
        <dbReference type="ARBA" id="ARBA00022792"/>
    </source>
</evidence>
<dbReference type="OrthoDB" id="1913277at2759"/>
<keyword evidence="8" id="KW-1185">Reference proteome</keyword>
<dbReference type="AlphaFoldDB" id="A0A0N0NIN6"/>
<keyword evidence="5" id="KW-0496">Mitochondrion</keyword>
<evidence type="ECO:0000256" key="2">
    <source>
        <dbReference type="ARBA" id="ARBA00022692"/>
    </source>
</evidence>
<gene>
    <name evidence="7" type="ORF">AB675_4802</name>
</gene>
<dbReference type="STRING" id="1664694.A0A0N0NIN6"/>
<evidence type="ECO:0000256" key="1">
    <source>
        <dbReference type="ARBA" id="ARBA00004448"/>
    </source>
</evidence>
<keyword evidence="2" id="KW-0812">Transmembrane</keyword>
<sequence length="213" mass="23342">MADPVEMGEPPDDEPTYEPKDAIAKTWSTSLRTGTAGLFIATVQTTLARRQLGAFGVFTTFGSTTAWAAGAGAVYAFTRTATANLRQKDDHWSAVAGGFSAGALLGLKKRTFPAVLGRGLFGAAVFGVLTVAQGRVFSIGMSAEERIEYKEVHRRRYRRPYQELINEIGEGRGFYGEGYEERRAQRLKDNYGIEVQPPYYERKKAAGIETSAL</sequence>
<proteinExistence type="predicted"/>
<comment type="subcellular location">
    <subcellularLocation>
        <location evidence="1">Mitochondrion inner membrane</location>
        <topology evidence="1">Multi-pass membrane protein</topology>
    </subcellularLocation>
</comment>
<dbReference type="RefSeq" id="XP_017995622.1">
    <property type="nucleotide sequence ID" value="XM_018144966.1"/>
</dbReference>
<keyword evidence="6" id="KW-0472">Membrane</keyword>
<protein>
    <submittedName>
        <fullName evidence="7">NADH-ubiquinone oxido 21.3 kDa subunit</fullName>
    </submittedName>
</protein>